<dbReference type="AlphaFoldDB" id="A0A0A9F927"/>
<reference evidence="1" key="1">
    <citation type="submission" date="2014-09" db="EMBL/GenBank/DDBJ databases">
        <authorList>
            <person name="Magalhaes I.L.F."/>
            <person name="Oliveira U."/>
            <person name="Santos F.R."/>
            <person name="Vidigal T.H.D.A."/>
            <person name="Brescovit A.D."/>
            <person name="Santos A.J."/>
        </authorList>
    </citation>
    <scope>NUCLEOTIDE SEQUENCE</scope>
    <source>
        <tissue evidence="1">Shoot tissue taken approximately 20 cm above the soil surface</tissue>
    </source>
</reference>
<sequence length="37" mass="4524">MLQHRIIPTRHRRPHHKTCTCNRTSTTGLRYWLFPHA</sequence>
<dbReference type="EMBL" id="GBRH01189039">
    <property type="protein sequence ID" value="JAE08857.1"/>
    <property type="molecule type" value="Transcribed_RNA"/>
</dbReference>
<organism evidence="1">
    <name type="scientific">Arundo donax</name>
    <name type="common">Giant reed</name>
    <name type="synonym">Donax arundinaceus</name>
    <dbReference type="NCBI Taxonomy" id="35708"/>
    <lineage>
        <taxon>Eukaryota</taxon>
        <taxon>Viridiplantae</taxon>
        <taxon>Streptophyta</taxon>
        <taxon>Embryophyta</taxon>
        <taxon>Tracheophyta</taxon>
        <taxon>Spermatophyta</taxon>
        <taxon>Magnoliopsida</taxon>
        <taxon>Liliopsida</taxon>
        <taxon>Poales</taxon>
        <taxon>Poaceae</taxon>
        <taxon>PACMAD clade</taxon>
        <taxon>Arundinoideae</taxon>
        <taxon>Arundineae</taxon>
        <taxon>Arundo</taxon>
    </lineage>
</organism>
<protein>
    <submittedName>
        <fullName evidence="1">Uncharacterized protein</fullName>
    </submittedName>
</protein>
<name>A0A0A9F927_ARUDO</name>
<reference evidence="1" key="2">
    <citation type="journal article" date="2015" name="Data Brief">
        <title>Shoot transcriptome of the giant reed, Arundo donax.</title>
        <authorList>
            <person name="Barrero R.A."/>
            <person name="Guerrero F.D."/>
            <person name="Moolhuijzen P."/>
            <person name="Goolsby J.A."/>
            <person name="Tidwell J."/>
            <person name="Bellgard S.E."/>
            <person name="Bellgard M.I."/>
        </authorList>
    </citation>
    <scope>NUCLEOTIDE SEQUENCE</scope>
    <source>
        <tissue evidence="1">Shoot tissue taken approximately 20 cm above the soil surface</tissue>
    </source>
</reference>
<proteinExistence type="predicted"/>
<evidence type="ECO:0000313" key="1">
    <source>
        <dbReference type="EMBL" id="JAE08857.1"/>
    </source>
</evidence>
<accession>A0A0A9F927</accession>